<dbReference type="CDD" id="cd05162">
    <property type="entry name" value="PWWP"/>
    <property type="match status" value="1"/>
</dbReference>
<dbReference type="PANTHER" id="PTHR42851:SF19">
    <property type="entry name" value="PWWP DOMAIN-CONTAINING PROTEIN 2-RELATED"/>
    <property type="match status" value="1"/>
</dbReference>
<protein>
    <recommendedName>
        <fullName evidence="2">PWWP domain-containing protein</fullName>
    </recommendedName>
</protein>
<name>A0A7N1A364_KALFE</name>
<dbReference type="AlphaFoldDB" id="A0A7N1A364"/>
<dbReference type="InterPro" id="IPR053063">
    <property type="entry name" value="PWWP_domain_containing_PDP"/>
</dbReference>
<evidence type="ECO:0000313" key="4">
    <source>
        <dbReference type="Proteomes" id="UP000594263"/>
    </source>
</evidence>
<reference evidence="3" key="1">
    <citation type="submission" date="2021-01" db="UniProtKB">
        <authorList>
            <consortium name="EnsemblPlants"/>
        </authorList>
    </citation>
    <scope>IDENTIFICATION</scope>
</reference>
<dbReference type="Pfam" id="PF00855">
    <property type="entry name" value="PWWP"/>
    <property type="match status" value="1"/>
</dbReference>
<evidence type="ECO:0000313" key="3">
    <source>
        <dbReference type="EnsemblPlants" id="Kaladp0087s0194.1.v1.1.CDS.1"/>
    </source>
</evidence>
<sequence>MSLDVEDAVPEEEALLDHPPGFENAAVRRGLGFGGLCGAGCSNLGMDRGGDVPLYSAKMSNYGVSATADCSRDGNLGANCNQRNDIRITQGNTNASAASEYKMDILLNKLNFARRKPHAATTLVKSGYSASSLVWGKLRSHPWWPGQIFDPADSSKEALRHYKEGKLLVAYFGDKTFAWNQTTHLKPFQPYFSAMENQSDMETFHSAVDSALDEVSRRVEFGLSCTCLPQDVYVDIQSQIIENSGIYKKIRPRGFGDEECSSVESFIPSELVSYLKESAKSPQGFNDRLELVKYMAQLASFCRWKGYRKLPEFSLVGGWLDHDANLLSVDGREPNVQHHFLPSKSVIIKDQDEHPLKHESRPNCRMNERQKKKNISNLMCDNDSYLCHSRVEVQRKPKHKVRKEANSSENKVDETFCQSEMKDDTGMSARDAYISPTVRSVPDTLSPVGLFKQLSLTAVDPMKNHDRLVTLVEFFSQFRNLCCLNCPISTEATNFFVEESTEKIEKRTPKSDHRMPLSEHVEDSCWTAQIVEGSAANKSFMGSHKELGMVLDEHSARVGLPILRSEKDPQFHLSPNHKTQDPTSGNHELGDIHDTSGKQVLGKHKDGTMRTALLLKFSDLNAVPTLNDLNKIFGCYGPLHESETEIMKKSVAKVIFKRNCDAEAAFSSAGKYNTFGLSLVSYRLKYLTAKPRKVSSPAKKRQRKAALLKDGNPKKIKIST</sequence>
<dbReference type="PROSITE" id="PS50812">
    <property type="entry name" value="PWWP"/>
    <property type="match status" value="1"/>
</dbReference>
<keyword evidence="4" id="KW-1185">Reference proteome</keyword>
<dbReference type="PANTHER" id="PTHR42851">
    <property type="entry name" value="ALDOLASE-RELATED"/>
    <property type="match status" value="1"/>
</dbReference>
<evidence type="ECO:0000256" key="1">
    <source>
        <dbReference type="SAM" id="MobiDB-lite"/>
    </source>
</evidence>
<evidence type="ECO:0000259" key="2">
    <source>
        <dbReference type="PROSITE" id="PS50812"/>
    </source>
</evidence>
<dbReference type="Gene3D" id="2.30.30.140">
    <property type="match status" value="1"/>
</dbReference>
<organism evidence="3 4">
    <name type="scientific">Kalanchoe fedtschenkoi</name>
    <name type="common">Lavender scallops</name>
    <name type="synonym">South American air plant</name>
    <dbReference type="NCBI Taxonomy" id="63787"/>
    <lineage>
        <taxon>Eukaryota</taxon>
        <taxon>Viridiplantae</taxon>
        <taxon>Streptophyta</taxon>
        <taxon>Embryophyta</taxon>
        <taxon>Tracheophyta</taxon>
        <taxon>Spermatophyta</taxon>
        <taxon>Magnoliopsida</taxon>
        <taxon>eudicotyledons</taxon>
        <taxon>Gunneridae</taxon>
        <taxon>Pentapetalae</taxon>
        <taxon>Saxifragales</taxon>
        <taxon>Crassulaceae</taxon>
        <taxon>Kalanchoe</taxon>
    </lineage>
</organism>
<dbReference type="InterPro" id="IPR000313">
    <property type="entry name" value="PWWP_dom"/>
</dbReference>
<dbReference type="Gramene" id="Kaladp0087s0194.1.v1.1">
    <property type="protein sequence ID" value="Kaladp0087s0194.1.v1.1.CDS.1"/>
    <property type="gene ID" value="Kaladp0087s0194.v1.1"/>
</dbReference>
<dbReference type="SUPFAM" id="SSF63748">
    <property type="entry name" value="Tudor/PWWP/MBT"/>
    <property type="match status" value="1"/>
</dbReference>
<proteinExistence type="predicted"/>
<dbReference type="EnsemblPlants" id="Kaladp0087s0194.1.v1.1">
    <property type="protein sequence ID" value="Kaladp0087s0194.1.v1.1.CDS.1"/>
    <property type="gene ID" value="Kaladp0087s0194.v1.1"/>
</dbReference>
<feature type="domain" description="PWWP" evidence="2">
    <location>
        <begin position="130"/>
        <end position="191"/>
    </location>
</feature>
<accession>A0A7N1A364</accession>
<dbReference type="OMA" id="YGPLKQT"/>
<feature type="region of interest" description="Disordered" evidence="1">
    <location>
        <begin position="568"/>
        <end position="603"/>
    </location>
</feature>
<dbReference type="SMART" id="SM00293">
    <property type="entry name" value="PWWP"/>
    <property type="match status" value="1"/>
</dbReference>
<dbReference type="Proteomes" id="UP000594263">
    <property type="component" value="Unplaced"/>
</dbReference>